<evidence type="ECO:0000313" key="4">
    <source>
        <dbReference type="Proteomes" id="UP001184614"/>
    </source>
</evidence>
<protein>
    <recommendedName>
        <fullName evidence="5">DUF680 domain-containing protein</fullName>
    </recommendedName>
</protein>
<name>A0ABU1M2P3_9HYPH</name>
<dbReference type="EMBL" id="JAVDQT010000001">
    <property type="protein sequence ID" value="MDR6430307.1"/>
    <property type="molecule type" value="Genomic_DNA"/>
</dbReference>
<feature type="chain" id="PRO_5045528269" description="DUF680 domain-containing protein" evidence="2">
    <location>
        <begin position="21"/>
        <end position="75"/>
    </location>
</feature>
<comment type="caution">
    <text evidence="3">The sequence shown here is derived from an EMBL/GenBank/DDBJ whole genome shotgun (WGS) entry which is preliminary data.</text>
</comment>
<sequence length="75" mass="7763">MKKFVLATVAVALTAGAAFAGNPHVGEPADLYANDRTPVAAQRVDHTATASIPTNTYSDGSAHRFGDASPSSYQK</sequence>
<evidence type="ECO:0000256" key="1">
    <source>
        <dbReference type="SAM" id="MobiDB-lite"/>
    </source>
</evidence>
<feature type="compositionally biased region" description="Polar residues" evidence="1">
    <location>
        <begin position="48"/>
        <end position="59"/>
    </location>
</feature>
<keyword evidence="2" id="KW-0732">Signal</keyword>
<accession>A0ABU1M2P3</accession>
<organism evidence="3 4">
    <name type="scientific">Brucella pseudogrignonensis</name>
    <dbReference type="NCBI Taxonomy" id="419475"/>
    <lineage>
        <taxon>Bacteria</taxon>
        <taxon>Pseudomonadati</taxon>
        <taxon>Pseudomonadota</taxon>
        <taxon>Alphaproteobacteria</taxon>
        <taxon>Hyphomicrobiales</taxon>
        <taxon>Brucellaceae</taxon>
        <taxon>Brucella/Ochrobactrum group</taxon>
        <taxon>Brucella</taxon>
    </lineage>
</organism>
<dbReference type="RefSeq" id="WP_310009579.1">
    <property type="nucleotide sequence ID" value="NZ_JAVDQT010000001.1"/>
</dbReference>
<proteinExistence type="predicted"/>
<evidence type="ECO:0008006" key="5">
    <source>
        <dbReference type="Google" id="ProtNLM"/>
    </source>
</evidence>
<gene>
    <name evidence="3" type="ORF">J2782_000012</name>
</gene>
<reference evidence="3 4" key="1">
    <citation type="submission" date="2023-07" db="EMBL/GenBank/DDBJ databases">
        <title>Sorghum-associated microbial communities from plants grown in Nebraska, USA.</title>
        <authorList>
            <person name="Schachtman D."/>
        </authorList>
    </citation>
    <scope>NUCLEOTIDE SEQUENCE [LARGE SCALE GENOMIC DNA]</scope>
    <source>
        <strain evidence="3 4">DS1730</strain>
    </source>
</reference>
<keyword evidence="4" id="KW-1185">Reference proteome</keyword>
<evidence type="ECO:0000313" key="3">
    <source>
        <dbReference type="EMBL" id="MDR6430307.1"/>
    </source>
</evidence>
<dbReference type="Proteomes" id="UP001184614">
    <property type="component" value="Unassembled WGS sequence"/>
</dbReference>
<evidence type="ECO:0000256" key="2">
    <source>
        <dbReference type="SAM" id="SignalP"/>
    </source>
</evidence>
<feature type="region of interest" description="Disordered" evidence="1">
    <location>
        <begin position="46"/>
        <end position="75"/>
    </location>
</feature>
<feature type="signal peptide" evidence="2">
    <location>
        <begin position="1"/>
        <end position="20"/>
    </location>
</feature>